<dbReference type="SUPFAM" id="SSF49777">
    <property type="entry name" value="PEBP-like"/>
    <property type="match status" value="1"/>
</dbReference>
<dbReference type="PANTHER" id="PTHR11362:SF82">
    <property type="entry name" value="PHOSPHATIDYLETHANOLAMINE-BINDING PROTEIN 4"/>
    <property type="match status" value="1"/>
</dbReference>
<reference evidence="2" key="1">
    <citation type="submission" date="2015-09" db="EMBL/GenBank/DDBJ databases">
        <authorList>
            <consortium name="Pathogen Informatics"/>
        </authorList>
    </citation>
    <scope>NUCLEOTIDE SEQUENCE [LARGE SCALE GENOMIC DNA]</scope>
    <source>
        <strain evidence="2">Lake Konstanz</strain>
    </source>
</reference>
<dbReference type="InterPro" id="IPR035810">
    <property type="entry name" value="PEBP_euk"/>
</dbReference>
<dbReference type="PANTHER" id="PTHR11362">
    <property type="entry name" value="PHOSPHATIDYLETHANOLAMINE-BINDING PROTEIN"/>
    <property type="match status" value="1"/>
</dbReference>
<keyword evidence="2" id="KW-1185">Reference proteome</keyword>
<dbReference type="OMA" id="SMFEYPV"/>
<protein>
    <recommendedName>
        <fullName evidence="3">Phosphatidylethanolamine-binding protein</fullName>
    </recommendedName>
</protein>
<accession>A0A0S4JIJ2</accession>
<organism evidence="1 2">
    <name type="scientific">Bodo saltans</name>
    <name type="common">Flagellated protozoan</name>
    <dbReference type="NCBI Taxonomy" id="75058"/>
    <lineage>
        <taxon>Eukaryota</taxon>
        <taxon>Discoba</taxon>
        <taxon>Euglenozoa</taxon>
        <taxon>Kinetoplastea</taxon>
        <taxon>Metakinetoplastina</taxon>
        <taxon>Eubodonida</taxon>
        <taxon>Bodonidae</taxon>
        <taxon>Bodo</taxon>
    </lineage>
</organism>
<dbReference type="EMBL" id="CYKH01001675">
    <property type="protein sequence ID" value="CUG88818.1"/>
    <property type="molecule type" value="Genomic_DNA"/>
</dbReference>
<dbReference type="AlphaFoldDB" id="A0A0S4JIJ2"/>
<name>A0A0S4JIJ2_BODSA</name>
<evidence type="ECO:0000313" key="2">
    <source>
        <dbReference type="Proteomes" id="UP000051952"/>
    </source>
</evidence>
<dbReference type="OrthoDB" id="2506647at2759"/>
<sequence>MLRAQHSASTAAILRQRSIVVSSETTCVGLLSSRRSVHMPGWKSKQSTKDVRTREQREVDRKARQIEKLPRPEALHDFQYPYEKTVLADHMFQPPVFESTLDTPHLYHPTVPSDFFLYWNCADFDRTDYPEVPKHDHRLLIPTRADELIVDDVQSSSSPSLLSKKQWIDHRALLAKYLAKHQVSPTYFPYVSQEANLSVTFAGTYGGWRSRRDVETGAPLPPPAPVTALSKRNFWFTSQAGNYIELCELQEEPSIFFTTPAGDDSLYTLVIASPDYPYRTSPLINDQSGQGGFFLHYMVANLKGGQDLSRKIGEVVVPYVPPLPTEDGGSTRHMCILFKQNRQVPNIKPLVGKAAEESFTFQDRCHFVLHGDHRSGAHGSIASLKDVERSLPADPVAVTMFQTTWDIQVQEFYEKIGQPEPAFQLDSELEAILRFNSLKPEDLAVHARHQPDGSTNMGTNHLGQQMTHQLVQWESTNPAIGRMKNLWSRRTQLGSNNRPITTWN</sequence>
<gene>
    <name evidence="1" type="ORF">BSAL_17445</name>
</gene>
<dbReference type="Proteomes" id="UP000051952">
    <property type="component" value="Unassembled WGS sequence"/>
</dbReference>
<proteinExistence type="predicted"/>
<dbReference type="Gene3D" id="3.90.280.10">
    <property type="entry name" value="PEBP-like"/>
    <property type="match status" value="1"/>
</dbReference>
<dbReference type="VEuPathDB" id="TriTrypDB:BSAL_17445"/>
<evidence type="ECO:0008006" key="3">
    <source>
        <dbReference type="Google" id="ProtNLM"/>
    </source>
</evidence>
<dbReference type="InterPro" id="IPR036610">
    <property type="entry name" value="PEBP-like_sf"/>
</dbReference>
<evidence type="ECO:0000313" key="1">
    <source>
        <dbReference type="EMBL" id="CUG88818.1"/>
    </source>
</evidence>